<dbReference type="PROSITE" id="PS00330">
    <property type="entry name" value="HEMOLYSIN_CALCIUM"/>
    <property type="match status" value="2"/>
</dbReference>
<dbReference type="InterPro" id="IPR028994">
    <property type="entry name" value="Integrin_alpha_N"/>
</dbReference>
<dbReference type="Pfam" id="PF00353">
    <property type="entry name" value="HemolysinCabind"/>
    <property type="match status" value="1"/>
</dbReference>
<evidence type="ECO:0000313" key="2">
    <source>
        <dbReference type="EMBL" id="WNZ22036.1"/>
    </source>
</evidence>
<dbReference type="PRINTS" id="PR00313">
    <property type="entry name" value="CABNDNGRPT"/>
</dbReference>
<dbReference type="GO" id="GO:0005509">
    <property type="term" value="F:calcium ion binding"/>
    <property type="evidence" value="ECO:0007669"/>
    <property type="project" value="InterPro"/>
</dbReference>
<dbReference type="PANTHER" id="PTHR23221:SF7">
    <property type="entry name" value="PHOSPHATIDYLINOSITOL-GLYCAN-SPECIFIC PHOSPHOLIPASE D"/>
    <property type="match status" value="1"/>
</dbReference>
<dbReference type="InterPro" id="IPR001343">
    <property type="entry name" value="Hemolysn_Ca-bd"/>
</dbReference>
<dbReference type="RefSeq" id="WP_316433412.1">
    <property type="nucleotide sequence ID" value="NZ_CP053586.1"/>
</dbReference>
<dbReference type="InterPro" id="IPR011049">
    <property type="entry name" value="Serralysin-like_metalloprot_C"/>
</dbReference>
<name>A0AA97AGT4_9CYAN</name>
<protein>
    <submittedName>
        <fullName evidence="2">Uncharacterized protein</fullName>
    </submittedName>
</protein>
<evidence type="ECO:0000256" key="1">
    <source>
        <dbReference type="ARBA" id="ARBA00022729"/>
    </source>
</evidence>
<dbReference type="InterPro" id="IPR013517">
    <property type="entry name" value="FG-GAP"/>
</dbReference>
<accession>A0AA97AGT4</accession>
<organism evidence="2">
    <name type="scientific">Leptolyngbya sp. NK1-12</name>
    <dbReference type="NCBI Taxonomy" id="2547451"/>
    <lineage>
        <taxon>Bacteria</taxon>
        <taxon>Bacillati</taxon>
        <taxon>Cyanobacteriota</taxon>
        <taxon>Cyanophyceae</taxon>
        <taxon>Leptolyngbyales</taxon>
        <taxon>Leptolyngbyaceae</taxon>
        <taxon>Leptolyngbya group</taxon>
        <taxon>Leptolyngbya</taxon>
    </lineage>
</organism>
<dbReference type="Gene3D" id="2.130.10.130">
    <property type="entry name" value="Integrin alpha, N-terminal"/>
    <property type="match status" value="2"/>
</dbReference>
<dbReference type="InterPro" id="IPR018511">
    <property type="entry name" value="Hemolysin-typ_Ca-bd_CS"/>
</dbReference>
<dbReference type="AlphaFoldDB" id="A0AA97AGT4"/>
<sequence>MVTSPINLSGLNGTNGTTLFTDTNRALGPFGDINGDQISDFLVRDTNNPPGQTGKAYILFGTPTYPASSTFNPANLNGANGFAVNLPRTPDPNNQVTPFIEAAVHSPGDVNGDGVNDLIISYSPANAQVPGSGEVSAPAVVQVIFGRKTGYTPILDTSNLNGTNGFTITGGYFYSSSDLNNDGVSDIVLANPIASPNGQAQAGQLYVLYGKRNGFAATVDVGAINSTNGLVINGTGVNTRLGASDFESSGDYNGDGISDLGIFRSGFGPGETVTAQLPNYIIYGFNGAVAGLTTTAPNIDAAGVNAPLAVDLAENTLGIDFPGSPLIRTLLAGFLNVSGTALDDVLLGDDANNSLAGNAGNDVIEGLDGDDLLVGGAGFDTLTGGGGKDTFGFGIGQAFNRALIGVDQVTDFGVREDKIQIDRTTFTKVKNLSFESVENLRQARRSNALIVYNERSGALIYNENGARNGFGNGGQFALLTDGLNLTARNFSVVA</sequence>
<dbReference type="EMBL" id="CP053586">
    <property type="protein sequence ID" value="WNZ22036.1"/>
    <property type="molecule type" value="Genomic_DNA"/>
</dbReference>
<dbReference type="SUPFAM" id="SSF51120">
    <property type="entry name" value="beta-Roll"/>
    <property type="match status" value="1"/>
</dbReference>
<reference evidence="2" key="1">
    <citation type="submission" date="2020-05" db="EMBL/GenBank/DDBJ databases">
        <authorList>
            <person name="Zhu T."/>
            <person name="Keshari N."/>
            <person name="Lu X."/>
        </authorList>
    </citation>
    <scope>NUCLEOTIDE SEQUENCE</scope>
    <source>
        <strain evidence="2">NK1-12</strain>
    </source>
</reference>
<dbReference type="Gene3D" id="2.150.10.10">
    <property type="entry name" value="Serralysin-like metalloprotease, C-terminal"/>
    <property type="match status" value="1"/>
</dbReference>
<dbReference type="Pfam" id="PF01839">
    <property type="entry name" value="FG-GAP"/>
    <property type="match status" value="1"/>
</dbReference>
<dbReference type="SUPFAM" id="SSF69318">
    <property type="entry name" value="Integrin alpha N-terminal domain"/>
    <property type="match status" value="1"/>
</dbReference>
<gene>
    <name evidence="2" type="ORF">HJG54_03575</name>
</gene>
<proteinExistence type="predicted"/>
<dbReference type="PANTHER" id="PTHR23221">
    <property type="entry name" value="GLYCOSYLPHOSPHATIDYLINOSITOL PHOSPHOLIPASE D"/>
    <property type="match status" value="1"/>
</dbReference>
<keyword evidence="1" id="KW-0732">Signal</keyword>